<feature type="transmembrane region" description="Helical" evidence="7">
    <location>
        <begin position="7"/>
        <end position="26"/>
    </location>
</feature>
<organism evidence="8 9">
    <name type="scientific">Anaerococcus tetradius</name>
    <dbReference type="NCBI Taxonomy" id="33036"/>
    <lineage>
        <taxon>Bacteria</taxon>
        <taxon>Bacillati</taxon>
        <taxon>Bacillota</taxon>
        <taxon>Tissierellia</taxon>
        <taxon>Tissierellales</taxon>
        <taxon>Peptoniphilaceae</taxon>
        <taxon>Anaerococcus</taxon>
    </lineage>
</organism>
<dbReference type="PANTHER" id="PTHR43663">
    <property type="entry name" value="CHROMATE TRANSPORT PROTEIN-RELATED"/>
    <property type="match status" value="1"/>
</dbReference>
<dbReference type="InterPro" id="IPR003370">
    <property type="entry name" value="Chromate_transpt"/>
</dbReference>
<dbReference type="RefSeq" id="WP_060929238.1">
    <property type="nucleotide sequence ID" value="NZ_KQ955268.1"/>
</dbReference>
<dbReference type="AlphaFoldDB" id="A0A133KFP7"/>
<evidence type="ECO:0000313" key="8">
    <source>
        <dbReference type="EMBL" id="KWZ78392.1"/>
    </source>
</evidence>
<dbReference type="InterPro" id="IPR052518">
    <property type="entry name" value="CHR_Transporter"/>
</dbReference>
<comment type="subcellular location">
    <subcellularLocation>
        <location evidence="1">Cell membrane</location>
        <topology evidence="1">Multi-pass membrane protein</topology>
    </subcellularLocation>
</comment>
<dbReference type="STRING" id="33036.HMPREF3200_00754"/>
<dbReference type="PATRIC" id="fig|33036.3.peg.749"/>
<evidence type="ECO:0000313" key="9">
    <source>
        <dbReference type="Proteomes" id="UP000070383"/>
    </source>
</evidence>
<dbReference type="GO" id="GO:0015109">
    <property type="term" value="F:chromate transmembrane transporter activity"/>
    <property type="evidence" value="ECO:0007669"/>
    <property type="project" value="InterPro"/>
</dbReference>
<name>A0A133KFP7_9FIRM</name>
<dbReference type="Pfam" id="PF02417">
    <property type="entry name" value="Chromate_transp"/>
    <property type="match status" value="1"/>
</dbReference>
<evidence type="ECO:0000256" key="3">
    <source>
        <dbReference type="ARBA" id="ARBA00022475"/>
    </source>
</evidence>
<dbReference type="GO" id="GO:0005886">
    <property type="term" value="C:plasma membrane"/>
    <property type="evidence" value="ECO:0007669"/>
    <property type="project" value="UniProtKB-SubCell"/>
</dbReference>
<dbReference type="Proteomes" id="UP000070383">
    <property type="component" value="Unassembled WGS sequence"/>
</dbReference>
<comment type="caution">
    <text evidence="8">The sequence shown here is derived from an EMBL/GenBank/DDBJ whole genome shotgun (WGS) entry which is preliminary data.</text>
</comment>
<evidence type="ECO:0000256" key="2">
    <source>
        <dbReference type="ARBA" id="ARBA00005262"/>
    </source>
</evidence>
<keyword evidence="9" id="KW-1185">Reference proteome</keyword>
<evidence type="ECO:0000256" key="7">
    <source>
        <dbReference type="SAM" id="Phobius"/>
    </source>
</evidence>
<accession>A0A133KFP7</accession>
<proteinExistence type="inferred from homology"/>
<feature type="transmembrane region" description="Helical" evidence="7">
    <location>
        <begin position="111"/>
        <end position="131"/>
    </location>
</feature>
<evidence type="ECO:0000256" key="1">
    <source>
        <dbReference type="ARBA" id="ARBA00004651"/>
    </source>
</evidence>
<keyword evidence="5 7" id="KW-1133">Transmembrane helix</keyword>
<protein>
    <submittedName>
        <fullName evidence="8">Chromate transport protein</fullName>
    </submittedName>
</protein>
<dbReference type="PANTHER" id="PTHR43663:SF2">
    <property type="entry name" value="CHROMATE TRANSPORT PROTEIN-RELATED"/>
    <property type="match status" value="1"/>
</dbReference>
<dbReference type="OrthoDB" id="9788907at2"/>
<comment type="similarity">
    <text evidence="2">Belongs to the chromate ion transporter (CHR) (TC 2.A.51) family.</text>
</comment>
<evidence type="ECO:0000256" key="4">
    <source>
        <dbReference type="ARBA" id="ARBA00022692"/>
    </source>
</evidence>
<gene>
    <name evidence="8" type="ORF">HMPREF3200_00754</name>
</gene>
<evidence type="ECO:0000256" key="6">
    <source>
        <dbReference type="ARBA" id="ARBA00023136"/>
    </source>
</evidence>
<feature type="transmembrane region" description="Helical" evidence="7">
    <location>
        <begin position="143"/>
        <end position="172"/>
    </location>
</feature>
<sequence>MNTLLDLYLTFAKLGLFTFGGGYAMLPLLEREVVEKKKWASHEEILDYYAIGQSTPGIIAINTSTFCGYNVAGNFGGIVASLGFVTPSIIIITIIAKFLKSFSDFALVQHAFSGIRIGVCALVFYSVVKMIKKDANTKLKFSIFLVTFIAIGLLSISPILVVVCVGIFGVILGRRKKDA</sequence>
<dbReference type="EMBL" id="LRPM01000026">
    <property type="protein sequence ID" value="KWZ78392.1"/>
    <property type="molecule type" value="Genomic_DNA"/>
</dbReference>
<evidence type="ECO:0000256" key="5">
    <source>
        <dbReference type="ARBA" id="ARBA00022989"/>
    </source>
</evidence>
<reference evidence="9" key="1">
    <citation type="submission" date="2016-01" db="EMBL/GenBank/DDBJ databases">
        <authorList>
            <person name="Mitreva M."/>
            <person name="Pepin K.H."/>
            <person name="Mihindukulasuriya K.A."/>
            <person name="Fulton R."/>
            <person name="Fronick C."/>
            <person name="O'Laughlin M."/>
            <person name="Miner T."/>
            <person name="Herter B."/>
            <person name="Rosa B.A."/>
            <person name="Cordes M."/>
            <person name="Tomlinson C."/>
            <person name="Wollam A."/>
            <person name="Palsikar V.B."/>
            <person name="Mardis E.R."/>
            <person name="Wilson R.K."/>
        </authorList>
    </citation>
    <scope>NUCLEOTIDE SEQUENCE [LARGE SCALE GENOMIC DNA]</scope>
    <source>
        <strain evidence="9">MJR8151</strain>
    </source>
</reference>
<feature type="transmembrane region" description="Helical" evidence="7">
    <location>
        <begin position="78"/>
        <end position="99"/>
    </location>
</feature>
<keyword evidence="4 7" id="KW-0812">Transmembrane</keyword>
<keyword evidence="6 7" id="KW-0472">Membrane</keyword>
<keyword evidence="3" id="KW-1003">Cell membrane</keyword>